<name>W0SFT3_9PROT</name>
<protein>
    <submittedName>
        <fullName evidence="1">Uncharacterized protein</fullName>
    </submittedName>
</protein>
<reference evidence="1 2" key="1">
    <citation type="journal article" date="2014" name="Syst. Appl. Microbiol.">
        <title>Complete genomes of freshwater sulfur oxidizers Sulfuricella denitrificans skB26 and Sulfuritalea hydrogenivorans sk43H: genetic insights into the sulfur oxidation pathway of betaproteobacteria.</title>
        <authorList>
            <person name="Watanabe T."/>
            <person name="Kojima H."/>
            <person name="Fukui M."/>
        </authorList>
    </citation>
    <scope>NUCLEOTIDE SEQUENCE [LARGE SCALE GENOMIC DNA]</scope>
    <source>
        <strain evidence="1">DSM22779</strain>
    </source>
</reference>
<dbReference type="HOGENOM" id="CLU_2902589_0_0_4"/>
<dbReference type="Proteomes" id="UP000031637">
    <property type="component" value="Chromosome"/>
</dbReference>
<accession>W0SFT3</accession>
<keyword evidence="2" id="KW-1185">Reference proteome</keyword>
<gene>
    <name evidence="1" type="ORF">SUTH_00773</name>
</gene>
<dbReference type="AlphaFoldDB" id="W0SFT3"/>
<organism evidence="1 2">
    <name type="scientific">Sulfuritalea hydrogenivorans sk43H</name>
    <dbReference type="NCBI Taxonomy" id="1223802"/>
    <lineage>
        <taxon>Bacteria</taxon>
        <taxon>Pseudomonadati</taxon>
        <taxon>Pseudomonadota</taxon>
        <taxon>Betaproteobacteria</taxon>
        <taxon>Nitrosomonadales</taxon>
        <taxon>Sterolibacteriaceae</taxon>
        <taxon>Sulfuritalea</taxon>
    </lineage>
</organism>
<evidence type="ECO:0000313" key="2">
    <source>
        <dbReference type="Proteomes" id="UP000031637"/>
    </source>
</evidence>
<dbReference type="STRING" id="1223802.SUTH_00773"/>
<dbReference type="RefSeq" id="WP_041097229.1">
    <property type="nucleotide sequence ID" value="NZ_AP012547.1"/>
</dbReference>
<proteinExistence type="predicted"/>
<sequence>MFDSPVAPCPVCGEMVLLDETQRECAREHGCHPDTPCPLQKYFTGIDFSVAQSKEKLRDKGY</sequence>
<dbReference type="OrthoDB" id="9182091at2"/>
<dbReference type="KEGG" id="shd:SUTH_00773"/>
<dbReference type="EMBL" id="AP012547">
    <property type="protein sequence ID" value="BAO28583.1"/>
    <property type="molecule type" value="Genomic_DNA"/>
</dbReference>
<evidence type="ECO:0000313" key="1">
    <source>
        <dbReference type="EMBL" id="BAO28583.1"/>
    </source>
</evidence>